<dbReference type="AlphaFoldDB" id="A0A4Q4ZGE9"/>
<reference evidence="2 3" key="1">
    <citation type="submission" date="2019-01" db="EMBL/GenBank/DDBJ databases">
        <title>Nocardioides guangzhouensis sp. nov., an actinobacterium isolated from soil.</title>
        <authorList>
            <person name="Fu Y."/>
            <person name="Cai Y."/>
            <person name="Lin Z."/>
            <person name="Chen P."/>
        </authorList>
    </citation>
    <scope>NUCLEOTIDE SEQUENCE [LARGE SCALE GENOMIC DNA]</scope>
    <source>
        <strain evidence="2 3">130</strain>
    </source>
</reference>
<keyword evidence="1" id="KW-0812">Transmembrane</keyword>
<sequence length="121" mass="12937">MTAFALRRTVLWLAAAALCTLGTLVGFAVWAFGLGHYLDDLCLTSPEVDAREFEVVRGPVVDGPVSLRCEFPGSDRAPVEITDWYPLLWTLGCALGVLAGVLVVVLLTRLLTRPRAAPAGA</sequence>
<evidence type="ECO:0000313" key="2">
    <source>
        <dbReference type="EMBL" id="RYP86506.1"/>
    </source>
</evidence>
<comment type="caution">
    <text evidence="2">The sequence shown here is derived from an EMBL/GenBank/DDBJ whole genome shotgun (WGS) entry which is preliminary data.</text>
</comment>
<feature type="transmembrane region" description="Helical" evidence="1">
    <location>
        <begin position="84"/>
        <end position="107"/>
    </location>
</feature>
<dbReference type="EMBL" id="SDKM01000011">
    <property type="protein sequence ID" value="RYP86506.1"/>
    <property type="molecule type" value="Genomic_DNA"/>
</dbReference>
<evidence type="ECO:0000256" key="1">
    <source>
        <dbReference type="SAM" id="Phobius"/>
    </source>
</evidence>
<organism evidence="2 3">
    <name type="scientific">Nocardioides guangzhouensis</name>
    <dbReference type="NCBI Taxonomy" id="2497878"/>
    <lineage>
        <taxon>Bacteria</taxon>
        <taxon>Bacillati</taxon>
        <taxon>Actinomycetota</taxon>
        <taxon>Actinomycetes</taxon>
        <taxon>Propionibacteriales</taxon>
        <taxon>Nocardioidaceae</taxon>
        <taxon>Nocardioides</taxon>
    </lineage>
</organism>
<name>A0A4Q4ZGE9_9ACTN</name>
<keyword evidence="3" id="KW-1185">Reference proteome</keyword>
<gene>
    <name evidence="2" type="ORF">EKO23_09405</name>
</gene>
<feature type="transmembrane region" description="Helical" evidence="1">
    <location>
        <begin position="12"/>
        <end position="33"/>
    </location>
</feature>
<keyword evidence="1" id="KW-0472">Membrane</keyword>
<protein>
    <submittedName>
        <fullName evidence="2">Uncharacterized protein</fullName>
    </submittedName>
</protein>
<dbReference type="Proteomes" id="UP000295198">
    <property type="component" value="Unassembled WGS sequence"/>
</dbReference>
<proteinExistence type="predicted"/>
<dbReference type="RefSeq" id="WP_134716534.1">
    <property type="nucleotide sequence ID" value="NZ_SDKM01000011.1"/>
</dbReference>
<keyword evidence="1" id="KW-1133">Transmembrane helix</keyword>
<evidence type="ECO:0000313" key="3">
    <source>
        <dbReference type="Proteomes" id="UP000295198"/>
    </source>
</evidence>
<accession>A0A4Q4ZGE9</accession>